<reference evidence="2" key="1">
    <citation type="submission" date="2025-08" db="UniProtKB">
        <authorList>
            <consortium name="Ensembl"/>
        </authorList>
    </citation>
    <scope>IDENTIFICATION</scope>
</reference>
<proteinExistence type="predicted"/>
<feature type="transmembrane region" description="Helical" evidence="1">
    <location>
        <begin position="43"/>
        <end position="61"/>
    </location>
</feature>
<name>A0A8C3FVS1_CHRPI</name>
<keyword evidence="1" id="KW-0812">Transmembrane</keyword>
<evidence type="ECO:0000313" key="3">
    <source>
        <dbReference type="Proteomes" id="UP000694380"/>
    </source>
</evidence>
<protein>
    <submittedName>
        <fullName evidence="2">Uncharacterized protein</fullName>
    </submittedName>
</protein>
<dbReference type="GeneTree" id="ENSGT01050000247297"/>
<sequence>MSNGPTLSLVIDIMTVNVDKVLERDQKLSELDDLKRKYWWKNYKIWAVLIAFVLIIIIIIGV</sequence>
<keyword evidence="1" id="KW-0472">Membrane</keyword>
<dbReference type="InterPro" id="IPR016444">
    <property type="entry name" value="Synaptobrevin/VAMP"/>
</dbReference>
<dbReference type="Ensembl" id="ENSCPBT00000017855.1">
    <property type="protein sequence ID" value="ENSCPBP00000015069.1"/>
    <property type="gene ID" value="ENSCPBG00000011172.1"/>
</dbReference>
<dbReference type="AlphaFoldDB" id="A0A8C3FVS1"/>
<dbReference type="Gene3D" id="1.20.5.110">
    <property type="match status" value="1"/>
</dbReference>
<dbReference type="PANTHER" id="PTHR45701">
    <property type="entry name" value="SYNAPTOBREVIN FAMILY MEMBER"/>
    <property type="match status" value="1"/>
</dbReference>
<evidence type="ECO:0000256" key="1">
    <source>
        <dbReference type="SAM" id="Phobius"/>
    </source>
</evidence>
<organism evidence="2 3">
    <name type="scientific">Chrysemys picta bellii</name>
    <name type="common">Western painted turtle</name>
    <name type="synonym">Emys bellii</name>
    <dbReference type="NCBI Taxonomy" id="8478"/>
    <lineage>
        <taxon>Eukaryota</taxon>
        <taxon>Metazoa</taxon>
        <taxon>Chordata</taxon>
        <taxon>Craniata</taxon>
        <taxon>Vertebrata</taxon>
        <taxon>Euteleostomi</taxon>
        <taxon>Archelosauria</taxon>
        <taxon>Testudinata</taxon>
        <taxon>Testudines</taxon>
        <taxon>Cryptodira</taxon>
        <taxon>Durocryptodira</taxon>
        <taxon>Testudinoidea</taxon>
        <taxon>Emydidae</taxon>
        <taxon>Chrysemys</taxon>
    </lineage>
</organism>
<keyword evidence="3" id="KW-1185">Reference proteome</keyword>
<evidence type="ECO:0000313" key="2">
    <source>
        <dbReference type="Ensembl" id="ENSCPBP00000015069.1"/>
    </source>
</evidence>
<accession>A0A8C3FVS1</accession>
<dbReference type="Proteomes" id="UP000694380">
    <property type="component" value="Unplaced"/>
</dbReference>
<dbReference type="SUPFAM" id="SSF58038">
    <property type="entry name" value="SNARE fusion complex"/>
    <property type="match status" value="1"/>
</dbReference>
<keyword evidence="1" id="KW-1133">Transmembrane helix</keyword>
<reference evidence="2" key="2">
    <citation type="submission" date="2025-09" db="UniProtKB">
        <authorList>
            <consortium name="Ensembl"/>
        </authorList>
    </citation>
    <scope>IDENTIFICATION</scope>
</reference>